<gene>
    <name evidence="4" type="ORF">LIER_19910</name>
</gene>
<keyword evidence="2" id="KW-0804">Transcription</keyword>
<reference evidence="4 5" key="1">
    <citation type="submission" date="2024-01" db="EMBL/GenBank/DDBJ databases">
        <title>The complete chloroplast genome sequence of Lithospermum erythrorhizon: insights into the phylogenetic relationship among Boraginaceae species and the maternal lineages of purple gromwells.</title>
        <authorList>
            <person name="Okada T."/>
            <person name="Watanabe K."/>
        </authorList>
    </citation>
    <scope>NUCLEOTIDE SEQUENCE [LARGE SCALE GENOMIC DNA]</scope>
</reference>
<dbReference type="PROSITE" id="PS50985">
    <property type="entry name" value="GRAS"/>
    <property type="match status" value="1"/>
</dbReference>
<proteinExistence type="inferred from homology"/>
<accession>A0AAV3QLU0</accession>
<feature type="region of interest" description="Leucine repeat II (LRII)" evidence="3">
    <location>
        <begin position="352"/>
        <end position="384"/>
    </location>
</feature>
<keyword evidence="5" id="KW-1185">Reference proteome</keyword>
<comment type="similarity">
    <text evidence="3">Belongs to the GRAS family.</text>
</comment>
<name>A0AAV3QLU0_LITER</name>
<dbReference type="Proteomes" id="UP001454036">
    <property type="component" value="Unassembled WGS sequence"/>
</dbReference>
<evidence type="ECO:0000313" key="5">
    <source>
        <dbReference type="Proteomes" id="UP001454036"/>
    </source>
</evidence>
<dbReference type="InterPro" id="IPR005202">
    <property type="entry name" value="TF_GRAS"/>
</dbReference>
<protein>
    <recommendedName>
        <fullName evidence="6">DELLA protein RGL1</fullName>
    </recommendedName>
</protein>
<evidence type="ECO:0000256" key="1">
    <source>
        <dbReference type="ARBA" id="ARBA00023015"/>
    </source>
</evidence>
<feature type="short sequence motif" description="VHIID" evidence="3">
    <location>
        <begin position="306"/>
        <end position="310"/>
    </location>
</feature>
<evidence type="ECO:0000313" key="4">
    <source>
        <dbReference type="EMBL" id="GAA0164221.1"/>
    </source>
</evidence>
<dbReference type="AlphaFoldDB" id="A0AAV3QLU0"/>
<comment type="caution">
    <text evidence="3">Lacks conserved residue(s) required for the propagation of feature annotation.</text>
</comment>
<sequence length="565" mass="63571">MGEGILKKRKLIIEEISEEGRVTQEDSIASGNVTCEEEIEMPEKEMSFEHHDEPRVLQSDEVCLLDDTNSDIESPSSDIEIGKSVVIMTKTSNAASKEEKPCAFQSASFKLFIDYGNRLKKIHGKPITVPKYEPERVKMVDQKLSTNAIIRLAGKKFIQFLETSSEDLSMNCLLFSEAFSSLKKEDARDVEIVFYLLASADQVDQKQFDHARMLLEHCEELSSCVGDPVQRLVYYFSKALNEKIDQETMRKTPSNLGIKQLQDVEEGMMTVNSTALALNKVFPACYIIQLAGIQAIVELASEAKKIHIIDFAIKAGQHHSMLIQALADESECHLEHLKVTAVGTASKSKIEETGNRLISFAQSLSLPFSFNVVMVDDILDLDEGLLSVNSDEIVVVYSTYFLRSLLGQPDRLESLMRVIRSIKPSLMIVAEVESNRNSPVFVNRFIEALFFFGAHFDSLEDCMKNDESNKSIMESFYFSTGINNIVATEGQQRAFREVKIEVWRAFFDRFGMLETPLSISSLAQAKAVIKNYSCGRSCSLDMDGKCLIIGWKETPLYSLSAWTFK</sequence>
<evidence type="ECO:0000256" key="2">
    <source>
        <dbReference type="ARBA" id="ARBA00023163"/>
    </source>
</evidence>
<comment type="caution">
    <text evidence="4">The sequence shown here is derived from an EMBL/GenBank/DDBJ whole genome shotgun (WGS) entry which is preliminary data.</text>
</comment>
<evidence type="ECO:0008006" key="6">
    <source>
        <dbReference type="Google" id="ProtNLM"/>
    </source>
</evidence>
<organism evidence="4 5">
    <name type="scientific">Lithospermum erythrorhizon</name>
    <name type="common">Purple gromwell</name>
    <name type="synonym">Lithospermum officinale var. erythrorhizon</name>
    <dbReference type="NCBI Taxonomy" id="34254"/>
    <lineage>
        <taxon>Eukaryota</taxon>
        <taxon>Viridiplantae</taxon>
        <taxon>Streptophyta</taxon>
        <taxon>Embryophyta</taxon>
        <taxon>Tracheophyta</taxon>
        <taxon>Spermatophyta</taxon>
        <taxon>Magnoliopsida</taxon>
        <taxon>eudicotyledons</taxon>
        <taxon>Gunneridae</taxon>
        <taxon>Pentapetalae</taxon>
        <taxon>asterids</taxon>
        <taxon>lamiids</taxon>
        <taxon>Boraginales</taxon>
        <taxon>Boraginaceae</taxon>
        <taxon>Boraginoideae</taxon>
        <taxon>Lithospermeae</taxon>
        <taxon>Lithospermum</taxon>
    </lineage>
</organism>
<feature type="short sequence motif" description="LXXLL motif" evidence="3">
    <location>
        <begin position="402"/>
        <end position="406"/>
    </location>
</feature>
<dbReference type="Pfam" id="PF03514">
    <property type="entry name" value="GRAS"/>
    <property type="match status" value="1"/>
</dbReference>
<dbReference type="EMBL" id="BAABME010004983">
    <property type="protein sequence ID" value="GAA0164221.1"/>
    <property type="molecule type" value="Genomic_DNA"/>
</dbReference>
<dbReference type="PANTHER" id="PTHR31636">
    <property type="entry name" value="OSJNBA0084A10.13 PROTEIN-RELATED"/>
    <property type="match status" value="1"/>
</dbReference>
<evidence type="ECO:0000256" key="3">
    <source>
        <dbReference type="PROSITE-ProRule" id="PRU01191"/>
    </source>
</evidence>
<feature type="region of interest" description="SAW" evidence="3">
    <location>
        <begin position="487"/>
        <end position="563"/>
    </location>
</feature>
<keyword evidence="1" id="KW-0805">Transcription regulation</keyword>